<feature type="compositionally biased region" description="Basic and acidic residues" evidence="1">
    <location>
        <begin position="139"/>
        <end position="153"/>
    </location>
</feature>
<sequence length="165" mass="18107">MALLSSRKFNIVRLQKVRRLVVFCHHSIFQAHVTELGISPPAINGVHSTPWELDGWTVMKTGPAASRDGDDVGRVGRSIEALERQKPDLVGENGAIGKKSLCSTQDRRRSQTLSKLPVCSQWPSPPRARVSATMEIKLLREPQKVERNDDREAGSAPGTTLSSTG</sequence>
<organism evidence="2 3">
    <name type="scientific">Nepenthes gracilis</name>
    <name type="common">Slender pitcher plant</name>
    <dbReference type="NCBI Taxonomy" id="150966"/>
    <lineage>
        <taxon>Eukaryota</taxon>
        <taxon>Viridiplantae</taxon>
        <taxon>Streptophyta</taxon>
        <taxon>Embryophyta</taxon>
        <taxon>Tracheophyta</taxon>
        <taxon>Spermatophyta</taxon>
        <taxon>Magnoliopsida</taxon>
        <taxon>eudicotyledons</taxon>
        <taxon>Gunneridae</taxon>
        <taxon>Pentapetalae</taxon>
        <taxon>Caryophyllales</taxon>
        <taxon>Nepenthaceae</taxon>
        <taxon>Nepenthes</taxon>
    </lineage>
</organism>
<feature type="region of interest" description="Disordered" evidence="1">
    <location>
        <begin position="139"/>
        <end position="165"/>
    </location>
</feature>
<evidence type="ECO:0000256" key="1">
    <source>
        <dbReference type="SAM" id="MobiDB-lite"/>
    </source>
</evidence>
<gene>
    <name evidence="2" type="ORF">Nepgr_025951</name>
</gene>
<dbReference type="Proteomes" id="UP001279734">
    <property type="component" value="Unassembled WGS sequence"/>
</dbReference>
<evidence type="ECO:0000313" key="3">
    <source>
        <dbReference type="Proteomes" id="UP001279734"/>
    </source>
</evidence>
<comment type="caution">
    <text evidence="2">The sequence shown here is derived from an EMBL/GenBank/DDBJ whole genome shotgun (WGS) entry which is preliminary data.</text>
</comment>
<feature type="region of interest" description="Disordered" evidence="1">
    <location>
        <begin position="103"/>
        <end position="126"/>
    </location>
</feature>
<dbReference type="EMBL" id="BSYO01000027">
    <property type="protein sequence ID" value="GMH24108.1"/>
    <property type="molecule type" value="Genomic_DNA"/>
</dbReference>
<name>A0AAD3T5Z0_NEPGR</name>
<keyword evidence="3" id="KW-1185">Reference proteome</keyword>
<dbReference type="AlphaFoldDB" id="A0AAD3T5Z0"/>
<protein>
    <submittedName>
        <fullName evidence="2">Uncharacterized protein</fullName>
    </submittedName>
</protein>
<proteinExistence type="predicted"/>
<accession>A0AAD3T5Z0</accession>
<evidence type="ECO:0000313" key="2">
    <source>
        <dbReference type="EMBL" id="GMH24108.1"/>
    </source>
</evidence>
<reference evidence="2" key="1">
    <citation type="submission" date="2023-05" db="EMBL/GenBank/DDBJ databases">
        <title>Nepenthes gracilis genome sequencing.</title>
        <authorList>
            <person name="Fukushima K."/>
        </authorList>
    </citation>
    <scope>NUCLEOTIDE SEQUENCE</scope>
    <source>
        <strain evidence="2">SING2019-196</strain>
    </source>
</reference>